<dbReference type="EMBL" id="FN649733">
    <property type="protein sequence ID" value="CBN79175.2"/>
    <property type="molecule type" value="Genomic_DNA"/>
</dbReference>
<name>D8LBZ2_ECTSI</name>
<comment type="similarity">
    <text evidence="1 7">Belongs to the peptidase S8 family.</text>
</comment>
<gene>
    <name evidence="9" type="ORF">Esi_0010_0078</name>
</gene>
<accession>D8LBZ2</accession>
<sequence length="623" mass="66604">MSESLDVHGKSFWSSGWSAKLLDEAAAEGAGDSLGGGPGEVLAREWTRAADVLRGLGGAEGGPTIGDVCSWDGLVVVHTDDDLLTMKGMDHLLPEGRGAGGNEGPEADELQVACFMALLSFLASRPEVLRVSPARAIKLLNAAAYHNVQSANLTESPMTDAGLDGTGEVIQIVDTGLDVNSCFFVDEDGGEGVAHGHYFEEIGVEASALSSWFTSWDFNLQIARVFTGGDFNFDLSRRKIVQYINLIRQDSETNSTANNSTNYGESWATSAGDQYPWISAPEFAENYAGGHGTHTAGSAAGAVVSSPSYSQTGDFTEVCEEGRELSCVGGCIDVDDTFGGDDLITTWDYQYFWAGYEAIDLDRLCPRLDCDDRPEEYCLGDDEAETLQQHGGVARGAQLAIFDILDDYTGIGIEMAGNGMWEPAMEAGSKLSSNSWGIYAYCEYLSYDVLYDDFMYRNQDQLLLFAAGNDGEEWSGCTMGSPAVAKNVLAVGASTSGPGRLSFTDEDGDPTDGDSRVQDIDAMAYFSSFGPTLDGRIKPEVVAPGDMIYSAAGGGDGNYTCRLWQYAGTSMSTPVVAGAAALVRQYFKNETFYTHDVEERGFCDSFGCEPFAPSAATVKVTHA</sequence>
<keyword evidence="4 7" id="KW-0720">Serine protease</keyword>
<dbReference type="Pfam" id="PF00082">
    <property type="entry name" value="Peptidase_S8"/>
    <property type="match status" value="1"/>
</dbReference>
<dbReference type="InterPro" id="IPR000209">
    <property type="entry name" value="Peptidase_S8/S53_dom"/>
</dbReference>
<dbReference type="PANTHER" id="PTHR43399">
    <property type="entry name" value="SUBTILISIN-RELATED"/>
    <property type="match status" value="1"/>
</dbReference>
<evidence type="ECO:0000313" key="10">
    <source>
        <dbReference type="Proteomes" id="UP000002630"/>
    </source>
</evidence>
<dbReference type="InterPro" id="IPR051048">
    <property type="entry name" value="Peptidase_S8/S53_subtilisin"/>
</dbReference>
<evidence type="ECO:0000256" key="5">
    <source>
        <dbReference type="ARBA" id="ARBA00023529"/>
    </source>
</evidence>
<dbReference type="InParanoid" id="D8LBZ2"/>
<evidence type="ECO:0000256" key="6">
    <source>
        <dbReference type="ARBA" id="ARBA00023619"/>
    </source>
</evidence>
<dbReference type="OrthoDB" id="155729at2759"/>
<dbReference type="InterPro" id="IPR034058">
    <property type="entry name" value="TagA/B/C/D_pept_dom"/>
</dbReference>
<keyword evidence="2 7" id="KW-0645">Protease</keyword>
<keyword evidence="10" id="KW-1185">Reference proteome</keyword>
<dbReference type="PRINTS" id="PR00723">
    <property type="entry name" value="SUBTILISIN"/>
</dbReference>
<evidence type="ECO:0000256" key="2">
    <source>
        <dbReference type="ARBA" id="ARBA00022670"/>
    </source>
</evidence>
<dbReference type="PANTHER" id="PTHR43399:SF4">
    <property type="entry name" value="CELL WALL-ASSOCIATED PROTEASE"/>
    <property type="match status" value="1"/>
</dbReference>
<dbReference type="GO" id="GO:0006508">
    <property type="term" value="P:proteolysis"/>
    <property type="evidence" value="ECO:0007669"/>
    <property type="project" value="UniProtKB-KW"/>
</dbReference>
<dbReference type="Proteomes" id="UP000002630">
    <property type="component" value="Linkage Group LG08"/>
</dbReference>
<feature type="domain" description="Peptidase S8/S53" evidence="8">
    <location>
        <begin position="389"/>
        <end position="592"/>
    </location>
</feature>
<evidence type="ECO:0000256" key="7">
    <source>
        <dbReference type="PROSITE-ProRule" id="PRU01240"/>
    </source>
</evidence>
<dbReference type="EC" id="3.4.21.62" evidence="6"/>
<evidence type="ECO:0000259" key="8">
    <source>
        <dbReference type="Pfam" id="PF00082"/>
    </source>
</evidence>
<dbReference type="EMBL" id="FN647683">
    <property type="protein sequence ID" value="CBN79175.2"/>
    <property type="molecule type" value="Genomic_DNA"/>
</dbReference>
<dbReference type="PROSITE" id="PS00138">
    <property type="entry name" value="SUBTILASE_SER"/>
    <property type="match status" value="1"/>
</dbReference>
<keyword evidence="3 7" id="KW-0378">Hydrolase</keyword>
<dbReference type="GO" id="GO:0004252">
    <property type="term" value="F:serine-type endopeptidase activity"/>
    <property type="evidence" value="ECO:0007669"/>
    <property type="project" value="UniProtKB-UniRule"/>
</dbReference>
<comment type="catalytic activity">
    <reaction evidence="5">
        <text>Hydrolysis of proteins with broad specificity for peptide bonds, and a preference for a large uncharged residue in P1. Hydrolyzes peptide amides.</text>
        <dbReference type="EC" id="3.4.21.62"/>
    </reaction>
</comment>
<dbReference type="CDD" id="cd04842">
    <property type="entry name" value="Peptidases_S8_Kp43_protease"/>
    <property type="match status" value="1"/>
</dbReference>
<feature type="active site" description="Charge relay system" evidence="7">
    <location>
        <position position="174"/>
    </location>
</feature>
<dbReference type="SUPFAM" id="SSF52743">
    <property type="entry name" value="Subtilisin-like"/>
    <property type="match status" value="1"/>
</dbReference>
<evidence type="ECO:0000313" key="9">
    <source>
        <dbReference type="EMBL" id="CBN79175.2"/>
    </source>
</evidence>
<proteinExistence type="inferred from homology"/>
<feature type="active site" description="Charge relay system" evidence="7">
    <location>
        <position position="570"/>
    </location>
</feature>
<protein>
    <recommendedName>
        <fullName evidence="6">subtilisin</fullName>
        <ecNumber evidence="6">3.4.21.62</ecNumber>
    </recommendedName>
</protein>
<dbReference type="InterPro" id="IPR015500">
    <property type="entry name" value="Peptidase_S8_subtilisin-rel"/>
</dbReference>
<dbReference type="PROSITE" id="PS51892">
    <property type="entry name" value="SUBTILASE"/>
    <property type="match status" value="1"/>
</dbReference>
<dbReference type="InterPro" id="IPR036852">
    <property type="entry name" value="Peptidase_S8/S53_dom_sf"/>
</dbReference>
<feature type="non-terminal residue" evidence="9">
    <location>
        <position position="623"/>
    </location>
</feature>
<dbReference type="AlphaFoldDB" id="D8LBZ2"/>
<organism evidence="9 10">
    <name type="scientific">Ectocarpus siliculosus</name>
    <name type="common">Brown alga</name>
    <name type="synonym">Conferva siliculosa</name>
    <dbReference type="NCBI Taxonomy" id="2880"/>
    <lineage>
        <taxon>Eukaryota</taxon>
        <taxon>Sar</taxon>
        <taxon>Stramenopiles</taxon>
        <taxon>Ochrophyta</taxon>
        <taxon>PX clade</taxon>
        <taxon>Phaeophyceae</taxon>
        <taxon>Ectocarpales</taxon>
        <taxon>Ectocarpaceae</taxon>
        <taxon>Ectocarpus</taxon>
    </lineage>
</organism>
<feature type="non-terminal residue" evidence="9">
    <location>
        <position position="1"/>
    </location>
</feature>
<evidence type="ECO:0000256" key="1">
    <source>
        <dbReference type="ARBA" id="ARBA00011073"/>
    </source>
</evidence>
<evidence type="ECO:0000256" key="4">
    <source>
        <dbReference type="ARBA" id="ARBA00022825"/>
    </source>
</evidence>
<dbReference type="InterPro" id="IPR023828">
    <property type="entry name" value="Peptidase_S8_Ser-AS"/>
</dbReference>
<feature type="active site" description="Charge relay system" evidence="7">
    <location>
        <position position="291"/>
    </location>
</feature>
<evidence type="ECO:0000256" key="3">
    <source>
        <dbReference type="ARBA" id="ARBA00022801"/>
    </source>
</evidence>
<reference evidence="9 10" key="1">
    <citation type="journal article" date="2010" name="Nature">
        <title>The Ectocarpus genome and the independent evolution of multicellularity in brown algae.</title>
        <authorList>
            <person name="Cock J.M."/>
            <person name="Sterck L."/>
            <person name="Rouze P."/>
            <person name="Scornet D."/>
            <person name="Allen A.E."/>
            <person name="Amoutzias G."/>
            <person name="Anthouard V."/>
            <person name="Artiguenave F."/>
            <person name="Aury J.M."/>
            <person name="Badger J.H."/>
            <person name="Beszteri B."/>
            <person name="Billiau K."/>
            <person name="Bonnet E."/>
            <person name="Bothwell J.H."/>
            <person name="Bowler C."/>
            <person name="Boyen C."/>
            <person name="Brownlee C."/>
            <person name="Carrano C.J."/>
            <person name="Charrier B."/>
            <person name="Cho G.Y."/>
            <person name="Coelho S.M."/>
            <person name="Collen J."/>
            <person name="Corre E."/>
            <person name="Da Silva C."/>
            <person name="Delage L."/>
            <person name="Delaroque N."/>
            <person name="Dittami S.M."/>
            <person name="Doulbeau S."/>
            <person name="Elias M."/>
            <person name="Farnham G."/>
            <person name="Gachon C.M."/>
            <person name="Gschloessl B."/>
            <person name="Heesch S."/>
            <person name="Jabbari K."/>
            <person name="Jubin C."/>
            <person name="Kawai H."/>
            <person name="Kimura K."/>
            <person name="Kloareg B."/>
            <person name="Kupper F.C."/>
            <person name="Lang D."/>
            <person name="Le Bail A."/>
            <person name="Leblanc C."/>
            <person name="Lerouge P."/>
            <person name="Lohr M."/>
            <person name="Lopez P.J."/>
            <person name="Martens C."/>
            <person name="Maumus F."/>
            <person name="Michel G."/>
            <person name="Miranda-Saavedra D."/>
            <person name="Morales J."/>
            <person name="Moreau H."/>
            <person name="Motomura T."/>
            <person name="Nagasato C."/>
            <person name="Napoli C.A."/>
            <person name="Nelson D.R."/>
            <person name="Nyvall-Collen P."/>
            <person name="Peters A.F."/>
            <person name="Pommier C."/>
            <person name="Potin P."/>
            <person name="Poulain J."/>
            <person name="Quesneville H."/>
            <person name="Read B."/>
            <person name="Rensing S.A."/>
            <person name="Ritter A."/>
            <person name="Rousvoal S."/>
            <person name="Samanta M."/>
            <person name="Samson G."/>
            <person name="Schroeder D.C."/>
            <person name="Segurens B."/>
            <person name="Strittmatter M."/>
            <person name="Tonon T."/>
            <person name="Tregear J.W."/>
            <person name="Valentin K."/>
            <person name="von Dassow P."/>
            <person name="Yamagishi T."/>
            <person name="Van de Peer Y."/>
            <person name="Wincker P."/>
        </authorList>
    </citation>
    <scope>NUCLEOTIDE SEQUENCE [LARGE SCALE GENOMIC DNA]</scope>
    <source>
        <strain evidence="10">Ec32 / CCAP1310/4</strain>
    </source>
</reference>
<dbReference type="Gene3D" id="3.40.50.200">
    <property type="entry name" value="Peptidase S8/S53 domain"/>
    <property type="match status" value="2"/>
</dbReference>